<evidence type="ECO:0000256" key="4">
    <source>
        <dbReference type="ARBA" id="ARBA00022729"/>
    </source>
</evidence>
<dbReference type="SUPFAM" id="SSF49899">
    <property type="entry name" value="Concanavalin A-like lectins/glucanases"/>
    <property type="match status" value="2"/>
</dbReference>
<evidence type="ECO:0000313" key="10">
    <source>
        <dbReference type="EMBL" id="KAL3309815.1"/>
    </source>
</evidence>
<comment type="caution">
    <text evidence="10">The sequence shown here is derived from an EMBL/GenBank/DDBJ whole genome shotgun (WGS) entry which is preliminary data.</text>
</comment>
<dbReference type="InterPro" id="IPR050372">
    <property type="entry name" value="Neurexin-related_CASP"/>
</dbReference>
<evidence type="ECO:0000259" key="8">
    <source>
        <dbReference type="PROSITE" id="PS50022"/>
    </source>
</evidence>
<dbReference type="PANTHER" id="PTHR15036:SF49">
    <property type="entry name" value="AXOTACTIN"/>
    <property type="match status" value="1"/>
</dbReference>
<dbReference type="FunFam" id="2.60.120.260:FF:000016">
    <property type="entry name" value="Contactin-associated protein-like 4 isoform 1"/>
    <property type="match status" value="1"/>
</dbReference>
<evidence type="ECO:0000256" key="6">
    <source>
        <dbReference type="ARBA" id="ARBA00023136"/>
    </source>
</evidence>
<proteinExistence type="predicted"/>
<evidence type="ECO:0000256" key="1">
    <source>
        <dbReference type="ARBA" id="ARBA00004479"/>
    </source>
</evidence>
<accession>A0ABD2PQP4</accession>
<reference evidence="10 11" key="1">
    <citation type="submission" date="2024-11" db="EMBL/GenBank/DDBJ databases">
        <title>Adaptive evolution of stress response genes in parasites aligns with host niche diversity.</title>
        <authorList>
            <person name="Hahn C."/>
            <person name="Resl P."/>
        </authorList>
    </citation>
    <scope>NUCLEOTIDE SEQUENCE [LARGE SCALE GENOMIC DNA]</scope>
    <source>
        <strain evidence="10">EGGRZ-B1_66</strain>
        <tissue evidence="10">Body</tissue>
    </source>
</reference>
<dbReference type="CDD" id="cd00057">
    <property type="entry name" value="FA58C"/>
    <property type="match status" value="1"/>
</dbReference>
<dbReference type="SMART" id="SM00231">
    <property type="entry name" value="FA58C"/>
    <property type="match status" value="1"/>
</dbReference>
<dbReference type="PROSITE" id="PS50025">
    <property type="entry name" value="LAM_G_DOMAIN"/>
    <property type="match status" value="1"/>
</dbReference>
<keyword evidence="11" id="KW-1185">Reference proteome</keyword>
<dbReference type="SMART" id="SM00282">
    <property type="entry name" value="LamG"/>
    <property type="match status" value="1"/>
</dbReference>
<organism evidence="10 11">
    <name type="scientific">Cichlidogyrus casuarinus</name>
    <dbReference type="NCBI Taxonomy" id="1844966"/>
    <lineage>
        <taxon>Eukaryota</taxon>
        <taxon>Metazoa</taxon>
        <taxon>Spiralia</taxon>
        <taxon>Lophotrochozoa</taxon>
        <taxon>Platyhelminthes</taxon>
        <taxon>Monogenea</taxon>
        <taxon>Monopisthocotylea</taxon>
        <taxon>Dactylogyridea</taxon>
        <taxon>Ancyrocephalidae</taxon>
        <taxon>Cichlidogyrus</taxon>
    </lineage>
</organism>
<dbReference type="InterPro" id="IPR000421">
    <property type="entry name" value="FA58C"/>
</dbReference>
<feature type="non-terminal residue" evidence="10">
    <location>
        <position position="495"/>
    </location>
</feature>
<sequence>MTDRFNGIKNDQITASSSFSSQTLPYYGRLHISSGFLFDRTIVGGGAWTAGNQNDKQYIQIDLLERKAIVAVGTQGRQGSEEWVTDYFVFYTDADTPVQWSIVRDRYGEPKLFRGNKDSDSVKMNVFEFPIVARYIRINPQIWNSVISLRVELFGCVYRPFIANFDGTSWIDFRLDQPGRAIQTARDHIRFRFRTQKTNGLILYGGDSQGDYFTVEVYQARLRVNVNLGGLSTSNIKIDNSIECGSLLDDDQWHEVLIIRDQKNINITVDWVTTWRNLSSVFVQMNMNRNLSLGGLPNYAARKGVTVTSNFVGCIEEFFYNGMAMIRDVQRVMKNAILTAEKFANEDWLQALGFPPRNDFLWWGPTITTQDLNITGFHVGGSGTFGTKCPPAVVDSTMLTFPSRDNYVVRLRVTRDQGLNTLQFSFRFRTFNPGGTLYFQEPGKRGNYLAVRLMQPSIRRSSPSILVEGERRAETARRPRPGYLDCCVAKHLPKL</sequence>
<evidence type="ECO:0000313" key="11">
    <source>
        <dbReference type="Proteomes" id="UP001626550"/>
    </source>
</evidence>
<evidence type="ECO:0000256" key="5">
    <source>
        <dbReference type="ARBA" id="ARBA00022989"/>
    </source>
</evidence>
<keyword evidence="6" id="KW-0472">Membrane</keyword>
<dbReference type="Gene3D" id="2.60.120.260">
    <property type="entry name" value="Galactose-binding domain-like"/>
    <property type="match status" value="1"/>
</dbReference>
<dbReference type="GO" id="GO:0016020">
    <property type="term" value="C:membrane"/>
    <property type="evidence" value="ECO:0007669"/>
    <property type="project" value="UniProtKB-SubCell"/>
</dbReference>
<keyword evidence="3" id="KW-0812">Transmembrane</keyword>
<dbReference type="PANTHER" id="PTHR15036">
    <property type="entry name" value="PIKACHURIN-LIKE PROTEIN"/>
    <property type="match status" value="1"/>
</dbReference>
<comment type="subcellular location">
    <subcellularLocation>
        <location evidence="1">Membrane</location>
        <topology evidence="1">Single-pass type I membrane protein</topology>
    </subcellularLocation>
</comment>
<dbReference type="PROSITE" id="PS50022">
    <property type="entry name" value="FA58C_3"/>
    <property type="match status" value="1"/>
</dbReference>
<dbReference type="InterPro" id="IPR001791">
    <property type="entry name" value="Laminin_G"/>
</dbReference>
<evidence type="ECO:0000256" key="2">
    <source>
        <dbReference type="ARBA" id="ARBA00022536"/>
    </source>
</evidence>
<evidence type="ECO:0000256" key="7">
    <source>
        <dbReference type="PROSITE-ProRule" id="PRU00122"/>
    </source>
</evidence>
<dbReference type="InterPro" id="IPR008979">
    <property type="entry name" value="Galactose-bd-like_sf"/>
</dbReference>
<dbReference type="CDD" id="cd00110">
    <property type="entry name" value="LamG"/>
    <property type="match status" value="1"/>
</dbReference>
<dbReference type="EMBL" id="JBJKFK010003520">
    <property type="protein sequence ID" value="KAL3309815.1"/>
    <property type="molecule type" value="Genomic_DNA"/>
</dbReference>
<dbReference type="Gene3D" id="2.60.120.200">
    <property type="match status" value="1"/>
</dbReference>
<dbReference type="InterPro" id="IPR013320">
    <property type="entry name" value="ConA-like_dom_sf"/>
</dbReference>
<comment type="caution">
    <text evidence="7">Lacks conserved residue(s) required for the propagation of feature annotation.</text>
</comment>
<name>A0ABD2PQP4_9PLAT</name>
<dbReference type="PROSITE" id="PS01286">
    <property type="entry name" value="FA58C_2"/>
    <property type="match status" value="1"/>
</dbReference>
<feature type="domain" description="Laminin G" evidence="9">
    <location>
        <begin position="160"/>
        <end position="344"/>
    </location>
</feature>
<feature type="domain" description="F5/8 type C" evidence="8">
    <location>
        <begin position="1"/>
        <end position="156"/>
    </location>
</feature>
<dbReference type="SUPFAM" id="SSF49785">
    <property type="entry name" value="Galactose-binding domain-like"/>
    <property type="match status" value="1"/>
</dbReference>
<keyword evidence="5" id="KW-1133">Transmembrane helix</keyword>
<keyword evidence="4" id="KW-0732">Signal</keyword>
<keyword evidence="2" id="KW-0245">EGF-like domain</keyword>
<evidence type="ECO:0000259" key="9">
    <source>
        <dbReference type="PROSITE" id="PS50025"/>
    </source>
</evidence>
<dbReference type="Pfam" id="PF02210">
    <property type="entry name" value="Laminin_G_2"/>
    <property type="match status" value="1"/>
</dbReference>
<gene>
    <name evidence="10" type="ORF">Ciccas_011634</name>
</gene>
<evidence type="ECO:0000256" key="3">
    <source>
        <dbReference type="ARBA" id="ARBA00022692"/>
    </source>
</evidence>
<dbReference type="AlphaFoldDB" id="A0ABD2PQP4"/>
<protein>
    <submittedName>
        <fullName evidence="10">Uncharacterized protein</fullName>
    </submittedName>
</protein>
<dbReference type="PROSITE" id="PS01285">
    <property type="entry name" value="FA58C_1"/>
    <property type="match status" value="1"/>
</dbReference>
<dbReference type="Pfam" id="PF00754">
    <property type="entry name" value="F5_F8_type_C"/>
    <property type="match status" value="1"/>
</dbReference>
<dbReference type="Proteomes" id="UP001626550">
    <property type="component" value="Unassembled WGS sequence"/>
</dbReference>